<reference evidence="2 3" key="1">
    <citation type="submission" date="2019-03" db="EMBL/GenBank/DDBJ databases">
        <title>First draft genome of Liparis tanakae, snailfish: a comprehensive survey of snailfish specific genes.</title>
        <authorList>
            <person name="Kim W."/>
            <person name="Song I."/>
            <person name="Jeong J.-H."/>
            <person name="Kim D."/>
            <person name="Kim S."/>
            <person name="Ryu S."/>
            <person name="Song J.Y."/>
            <person name="Lee S.K."/>
        </authorList>
    </citation>
    <scope>NUCLEOTIDE SEQUENCE [LARGE SCALE GENOMIC DNA]</scope>
    <source>
        <tissue evidence="2">Muscle</tissue>
    </source>
</reference>
<dbReference type="EMBL" id="SRLO01000492">
    <property type="protein sequence ID" value="TNN54192.1"/>
    <property type="molecule type" value="Genomic_DNA"/>
</dbReference>
<sequence>MVHALPQKTLMSNVFLKRMKSDSPRASEIIAVHFLLNVTLVTMSICKQPVSEVRPRGLNVKFSSLFVYLPPPSLGGFTAPSEDMWRRKGNEEKRTKEKNLEWRKEGRKEEEEEGKGE</sequence>
<evidence type="ECO:0000256" key="1">
    <source>
        <dbReference type="SAM" id="MobiDB-lite"/>
    </source>
</evidence>
<organism evidence="2 3">
    <name type="scientific">Liparis tanakae</name>
    <name type="common">Tanaka's snailfish</name>
    <dbReference type="NCBI Taxonomy" id="230148"/>
    <lineage>
        <taxon>Eukaryota</taxon>
        <taxon>Metazoa</taxon>
        <taxon>Chordata</taxon>
        <taxon>Craniata</taxon>
        <taxon>Vertebrata</taxon>
        <taxon>Euteleostomi</taxon>
        <taxon>Actinopterygii</taxon>
        <taxon>Neopterygii</taxon>
        <taxon>Teleostei</taxon>
        <taxon>Neoteleostei</taxon>
        <taxon>Acanthomorphata</taxon>
        <taxon>Eupercaria</taxon>
        <taxon>Perciformes</taxon>
        <taxon>Cottioidei</taxon>
        <taxon>Cottales</taxon>
        <taxon>Liparidae</taxon>
        <taxon>Liparis</taxon>
    </lineage>
</organism>
<gene>
    <name evidence="2" type="ORF">EYF80_035620</name>
</gene>
<accession>A0A4Z2GNF3</accession>
<comment type="caution">
    <text evidence="2">The sequence shown here is derived from an EMBL/GenBank/DDBJ whole genome shotgun (WGS) entry which is preliminary data.</text>
</comment>
<proteinExistence type="predicted"/>
<protein>
    <submittedName>
        <fullName evidence="2">Uncharacterized protein</fullName>
    </submittedName>
</protein>
<feature type="compositionally biased region" description="Basic and acidic residues" evidence="1">
    <location>
        <begin position="83"/>
        <end position="117"/>
    </location>
</feature>
<dbReference type="AlphaFoldDB" id="A0A4Z2GNF3"/>
<evidence type="ECO:0000313" key="2">
    <source>
        <dbReference type="EMBL" id="TNN54192.1"/>
    </source>
</evidence>
<dbReference type="Proteomes" id="UP000314294">
    <property type="component" value="Unassembled WGS sequence"/>
</dbReference>
<keyword evidence="3" id="KW-1185">Reference proteome</keyword>
<feature type="region of interest" description="Disordered" evidence="1">
    <location>
        <begin position="76"/>
        <end position="117"/>
    </location>
</feature>
<evidence type="ECO:0000313" key="3">
    <source>
        <dbReference type="Proteomes" id="UP000314294"/>
    </source>
</evidence>
<name>A0A4Z2GNF3_9TELE</name>